<dbReference type="EMBL" id="CM037625">
    <property type="protein sequence ID" value="KAH7997683.1"/>
    <property type="molecule type" value="Genomic_DNA"/>
</dbReference>
<proteinExistence type="predicted"/>
<dbReference type="Proteomes" id="UP000827872">
    <property type="component" value="Linkage Group LG12"/>
</dbReference>
<name>A0ACB8EXF7_9SAUR</name>
<evidence type="ECO:0000313" key="1">
    <source>
        <dbReference type="EMBL" id="KAH7997683.1"/>
    </source>
</evidence>
<sequence>MAALRPPAGAKTKASDDSDGPPAKKARIFYGSLEEKERERLSKGESGMLSKDAIKAAIEAGNINITTGEECFDLGRHRRSQIPVSAFVAQKSWLSLNVGNRARQTVNISTDDSEVKACLLRRLWESPSHFFGEGPAEMEGENERG</sequence>
<evidence type="ECO:0000313" key="2">
    <source>
        <dbReference type="Proteomes" id="UP000827872"/>
    </source>
</evidence>
<gene>
    <name evidence="1" type="ORF">K3G42_005330</name>
</gene>
<protein>
    <submittedName>
        <fullName evidence="1">Uncharacterized protein</fullName>
    </submittedName>
</protein>
<keyword evidence="2" id="KW-1185">Reference proteome</keyword>
<accession>A0ACB8EXF7</accession>
<reference evidence="1" key="1">
    <citation type="submission" date="2021-08" db="EMBL/GenBank/DDBJ databases">
        <title>The first chromosome-level gecko genome reveals the dynamic sex chromosomes of Neotropical dwarf geckos (Sphaerodactylidae: Sphaerodactylus).</title>
        <authorList>
            <person name="Pinto B.J."/>
            <person name="Keating S.E."/>
            <person name="Gamble T."/>
        </authorList>
    </citation>
    <scope>NUCLEOTIDE SEQUENCE</scope>
    <source>
        <strain evidence="1">TG3544</strain>
    </source>
</reference>
<comment type="caution">
    <text evidence="1">The sequence shown here is derived from an EMBL/GenBank/DDBJ whole genome shotgun (WGS) entry which is preliminary data.</text>
</comment>
<organism evidence="1 2">
    <name type="scientific">Sphaerodactylus townsendi</name>
    <dbReference type="NCBI Taxonomy" id="933632"/>
    <lineage>
        <taxon>Eukaryota</taxon>
        <taxon>Metazoa</taxon>
        <taxon>Chordata</taxon>
        <taxon>Craniata</taxon>
        <taxon>Vertebrata</taxon>
        <taxon>Euteleostomi</taxon>
        <taxon>Lepidosauria</taxon>
        <taxon>Squamata</taxon>
        <taxon>Bifurcata</taxon>
        <taxon>Gekkota</taxon>
        <taxon>Sphaerodactylidae</taxon>
        <taxon>Sphaerodactylus</taxon>
    </lineage>
</organism>